<name>A0A7S0JKN8_9EUKA</name>
<organism evidence="2">
    <name type="scientific">Calcidiscus leptoporus</name>
    <dbReference type="NCBI Taxonomy" id="127549"/>
    <lineage>
        <taxon>Eukaryota</taxon>
        <taxon>Haptista</taxon>
        <taxon>Haptophyta</taxon>
        <taxon>Prymnesiophyceae</taxon>
        <taxon>Coccolithales</taxon>
        <taxon>Calcidiscaceae</taxon>
        <taxon>Calcidiscus</taxon>
    </lineage>
</organism>
<dbReference type="AlphaFoldDB" id="A0A7S0JKN8"/>
<evidence type="ECO:0000313" key="2">
    <source>
        <dbReference type="EMBL" id="CAD8553686.1"/>
    </source>
</evidence>
<reference evidence="2" key="1">
    <citation type="submission" date="2021-01" db="EMBL/GenBank/DDBJ databases">
        <authorList>
            <person name="Corre E."/>
            <person name="Pelletier E."/>
            <person name="Niang G."/>
            <person name="Scheremetjew M."/>
            <person name="Finn R."/>
            <person name="Kale V."/>
            <person name="Holt S."/>
            <person name="Cochrane G."/>
            <person name="Meng A."/>
            <person name="Brown T."/>
            <person name="Cohen L."/>
        </authorList>
    </citation>
    <scope>NUCLEOTIDE SEQUENCE</scope>
    <source>
        <strain evidence="2">RCC1130</strain>
    </source>
</reference>
<feature type="domain" description="GYF" evidence="1">
    <location>
        <begin position="19"/>
        <end position="71"/>
    </location>
</feature>
<accession>A0A7S0JKN8</accession>
<evidence type="ECO:0000259" key="1">
    <source>
        <dbReference type="Pfam" id="PF14237"/>
    </source>
</evidence>
<proteinExistence type="predicted"/>
<dbReference type="Pfam" id="PF14237">
    <property type="entry name" value="GYF_2"/>
    <property type="match status" value="2"/>
</dbReference>
<protein>
    <recommendedName>
        <fullName evidence="1">GYF domain-containing protein</fullName>
    </recommendedName>
</protein>
<feature type="domain" description="GYF" evidence="1">
    <location>
        <begin position="88"/>
        <end position="123"/>
    </location>
</feature>
<gene>
    <name evidence="2" type="ORF">CLEP1334_LOCUS28977</name>
</gene>
<sequence length="124" mass="13871">MMEEEFDEGAACETEEVMYYYMNDASGSARGGPCTAAQLRVLWVSGHVSSGTLMWRKGMGEWTALGALSEFHGLLQLKQPPALSEQLWYYLDGTAQRRGGMTAEQMGLMLRRGEVDGLTLVWRR</sequence>
<dbReference type="EMBL" id="HBER01058053">
    <property type="protein sequence ID" value="CAD8553686.1"/>
    <property type="molecule type" value="Transcribed_RNA"/>
</dbReference>
<dbReference type="InterPro" id="IPR025640">
    <property type="entry name" value="GYF_2"/>
</dbReference>